<dbReference type="InterPro" id="IPR008271">
    <property type="entry name" value="Ser/Thr_kinase_AS"/>
</dbReference>
<keyword evidence="17" id="KW-0472">Membrane</keyword>
<comment type="catalytic activity">
    <reaction evidence="19">
        <text>L-seryl-[protein] + ATP = O-phospho-L-seryl-[protein] + ADP + H(+)</text>
        <dbReference type="Rhea" id="RHEA:17989"/>
        <dbReference type="Rhea" id="RHEA-COMP:9863"/>
        <dbReference type="Rhea" id="RHEA-COMP:11604"/>
        <dbReference type="ChEBI" id="CHEBI:15378"/>
        <dbReference type="ChEBI" id="CHEBI:29999"/>
        <dbReference type="ChEBI" id="CHEBI:30616"/>
        <dbReference type="ChEBI" id="CHEBI:83421"/>
        <dbReference type="ChEBI" id="CHEBI:456216"/>
        <dbReference type="EC" id="2.7.11.13"/>
    </reaction>
</comment>
<evidence type="ECO:0000256" key="9">
    <source>
        <dbReference type="ARBA" id="ARBA00022679"/>
    </source>
</evidence>
<dbReference type="InterPro" id="IPR017441">
    <property type="entry name" value="Protein_kinase_ATP_BS"/>
</dbReference>
<dbReference type="FunFam" id="2.60.40.150:FF:000049">
    <property type="entry name" value="Protein kinase C delta type"/>
    <property type="match status" value="1"/>
</dbReference>
<dbReference type="FunFam" id="3.30.60.20:FF:000008">
    <property type="entry name" value="Protein kinase C theta"/>
    <property type="match status" value="1"/>
</dbReference>
<dbReference type="Proteomes" id="UP000694397">
    <property type="component" value="Chromosome 2"/>
</dbReference>
<keyword evidence="16 20" id="KW-0067">ATP-binding</keyword>
<dbReference type="CDD" id="cd20834">
    <property type="entry name" value="C1_nPKC_theta-like_rpt1"/>
    <property type="match status" value="1"/>
</dbReference>
<dbReference type="GO" id="GO:0004697">
    <property type="term" value="F:diacylglycerol-dependent serine/threonine kinase activity"/>
    <property type="evidence" value="ECO:0007669"/>
    <property type="project" value="UniProtKB-EC"/>
</dbReference>
<accession>A0A8C9U5G2</accession>
<evidence type="ECO:0000256" key="17">
    <source>
        <dbReference type="ARBA" id="ARBA00023136"/>
    </source>
</evidence>
<dbReference type="GeneTree" id="ENSGT00940000155327"/>
<dbReference type="Gene3D" id="3.30.60.20">
    <property type="match status" value="2"/>
</dbReference>
<feature type="domain" description="Phorbol-ester/DAG-type" evidence="25">
    <location>
        <begin position="157"/>
        <end position="207"/>
    </location>
</feature>
<protein>
    <recommendedName>
        <fullName evidence="4 20">Protein kinase C</fullName>
        <ecNumber evidence="4 20">2.7.11.13</ecNumber>
    </recommendedName>
</protein>
<dbReference type="InterPro" id="IPR002219">
    <property type="entry name" value="PKC_DAG/PE"/>
</dbReference>
<feature type="binding site" evidence="22 23">
    <location>
        <position position="381"/>
    </location>
    <ligand>
        <name>ATP</name>
        <dbReference type="ChEBI" id="CHEBI:30616"/>
    </ligand>
</feature>
<evidence type="ECO:0000256" key="14">
    <source>
        <dbReference type="ARBA" id="ARBA00022777"/>
    </source>
</evidence>
<dbReference type="PROSITE" id="PS00108">
    <property type="entry name" value="PROTEIN_KINASE_ST"/>
    <property type="match status" value="1"/>
</dbReference>
<proteinExistence type="inferred from homology"/>
<dbReference type="Pfam" id="PF00130">
    <property type="entry name" value="C1_1"/>
    <property type="match status" value="2"/>
</dbReference>
<evidence type="ECO:0000259" key="25">
    <source>
        <dbReference type="PROSITE" id="PS50081"/>
    </source>
</evidence>
<dbReference type="InterPro" id="IPR000961">
    <property type="entry name" value="AGC-kinase_C"/>
</dbReference>
<gene>
    <name evidence="27" type="primary">PRKCD</name>
    <name evidence="27" type="synonym">LOC108936999</name>
</gene>
<feature type="domain" description="Protein kinase" evidence="24">
    <location>
        <begin position="352"/>
        <end position="606"/>
    </location>
</feature>
<sequence length="679" mass="78232">MPPFLRIAFNAFDLGALPPLPDPPFCAIKMKESISTDRGKTLVQRKPTMYPAWKSSFDAHIYEGRVLQVVLMKTAEEPLSEVTVGVSVLAERCKKGNGRSEFWVDLQPTGKVMMAVQYFLEDSDTESKQSAKEEEAAMTLNRRRGAIKQAKVHNIKNHAFIATFFRQPTFCSVCREFVWGLNKQGYQCRECNAAIHKKCIDKIIGRCTGTAANSRDTVFQKERFKIDMPHRFKTYNYMSPTFCDHCGSLLWGLVKQGLKCEDCAMNVHHKCQTKVANLCGINQKLLAEALNQVSQVRAIYQLIPFFFFFFFFELLAYPGLDDSSQYGKLWEGTNPRQQSRIMHQTRVNVDDFIFHKVLGKGSFGKVLLAELKGHGEYFAVKALKKDVVLMDDDVECTMVEKRVLALAWDNPFLTHLFCAFQTKEHLFFVMEYLNGGDLMFHIQEKGRFDLTRATFYSAEIICGLQFLHSKGIIYRDLKLDNVMLDRDGHIKIADFGMCKENVFGDNRATTFCGTPDYIAPEILLGQKYSFSVDWWSFGVLLYEMLIGQSPFHGDDEDELFESIRMDTPHYPRWITKESKDLLEKLFERDSTRRLGVVGNIRAHSFFKTINWSVLERREVEPPFKPKVKAPNDCSNFDREFLNEKPRLSHSDKTFIDSMDQTAFTGFSFINPKMEHLMEK</sequence>
<dbReference type="FunFam" id="1.10.510.10:FF:000150">
    <property type="entry name" value="Protein kinase C, theta"/>
    <property type="match status" value="1"/>
</dbReference>
<comment type="subcellular location">
    <subcellularLocation>
        <location evidence="1">Cell membrane</location>
        <topology evidence="1">Peripheral membrane protein</topology>
    </subcellularLocation>
    <subcellularLocation>
        <location evidence="2">Cytoplasm</location>
    </subcellularLocation>
</comment>
<dbReference type="PROSITE" id="PS00107">
    <property type="entry name" value="PROTEIN_KINASE_ATP"/>
    <property type="match status" value="1"/>
</dbReference>
<dbReference type="InterPro" id="IPR046349">
    <property type="entry name" value="C1-like_sf"/>
</dbReference>
<dbReference type="GO" id="GO:0007165">
    <property type="term" value="P:signal transduction"/>
    <property type="evidence" value="ECO:0007669"/>
    <property type="project" value="UniProtKB-ARBA"/>
</dbReference>
<keyword evidence="13" id="KW-0863">Zinc-finger</keyword>
<dbReference type="GO" id="GO:0005737">
    <property type="term" value="C:cytoplasm"/>
    <property type="evidence" value="ECO:0007669"/>
    <property type="project" value="UniProtKB-SubCell"/>
</dbReference>
<evidence type="ECO:0000256" key="11">
    <source>
        <dbReference type="ARBA" id="ARBA00022737"/>
    </source>
</evidence>
<evidence type="ECO:0000256" key="8">
    <source>
        <dbReference type="ARBA" id="ARBA00022553"/>
    </source>
</evidence>
<evidence type="ECO:0000256" key="4">
    <source>
        <dbReference type="ARBA" id="ARBA00012429"/>
    </source>
</evidence>
<dbReference type="PROSITE" id="PS00479">
    <property type="entry name" value="ZF_DAG_PE_1"/>
    <property type="match status" value="1"/>
</dbReference>
<dbReference type="InterPro" id="IPR014376">
    <property type="entry name" value="Prot_kin_PKC_delta"/>
</dbReference>
<dbReference type="InterPro" id="IPR035892">
    <property type="entry name" value="C2_domain_sf"/>
</dbReference>
<name>A0A8C9U5G2_SCLFO</name>
<dbReference type="PRINTS" id="PR00008">
    <property type="entry name" value="DAGPEDOMAIN"/>
</dbReference>
<keyword evidence="15" id="KW-0862">Zinc</keyword>
<evidence type="ECO:0000256" key="23">
    <source>
        <dbReference type="PROSITE-ProRule" id="PRU10141"/>
    </source>
</evidence>
<dbReference type="SUPFAM" id="SSF49562">
    <property type="entry name" value="C2 domain (Calcium/lipid-binding domain, CaLB)"/>
    <property type="match status" value="1"/>
</dbReference>
<dbReference type="Ensembl" id="ENSSFOT00015038590.1">
    <property type="protein sequence ID" value="ENSSFOP00015057550.1"/>
    <property type="gene ID" value="ENSSFOG00015019846.2"/>
</dbReference>
<evidence type="ECO:0000313" key="27">
    <source>
        <dbReference type="Ensembl" id="ENSSFOP00015057550.1"/>
    </source>
</evidence>
<evidence type="ECO:0000256" key="20">
    <source>
        <dbReference type="PIRNR" id="PIRNR000551"/>
    </source>
</evidence>
<dbReference type="InterPro" id="IPR020454">
    <property type="entry name" value="DAG/PE-bd"/>
</dbReference>
<evidence type="ECO:0000256" key="2">
    <source>
        <dbReference type="ARBA" id="ARBA00004496"/>
    </source>
</evidence>
<comment type="catalytic activity">
    <reaction evidence="18 20">
        <text>L-threonyl-[protein] + ATP = O-phospho-L-threonyl-[protein] + ADP + H(+)</text>
        <dbReference type="Rhea" id="RHEA:46608"/>
        <dbReference type="Rhea" id="RHEA-COMP:11060"/>
        <dbReference type="Rhea" id="RHEA-COMP:11605"/>
        <dbReference type="ChEBI" id="CHEBI:15378"/>
        <dbReference type="ChEBI" id="CHEBI:30013"/>
        <dbReference type="ChEBI" id="CHEBI:30616"/>
        <dbReference type="ChEBI" id="CHEBI:61977"/>
        <dbReference type="ChEBI" id="CHEBI:456216"/>
        <dbReference type="EC" id="2.7.11.13"/>
    </reaction>
</comment>
<dbReference type="SMART" id="SM00109">
    <property type="entry name" value="C1"/>
    <property type="match status" value="2"/>
</dbReference>
<evidence type="ECO:0000256" key="3">
    <source>
        <dbReference type="ARBA" id="ARBA00005490"/>
    </source>
</evidence>
<dbReference type="FunFam" id="3.30.200.20:FF:000360">
    <property type="entry name" value="Protein kinase C"/>
    <property type="match status" value="1"/>
</dbReference>
<evidence type="ECO:0000256" key="6">
    <source>
        <dbReference type="ARBA" id="ARBA00022490"/>
    </source>
</evidence>
<evidence type="ECO:0000256" key="10">
    <source>
        <dbReference type="ARBA" id="ARBA00022723"/>
    </source>
</evidence>
<keyword evidence="6" id="KW-0963">Cytoplasm</keyword>
<dbReference type="InterPro" id="IPR017892">
    <property type="entry name" value="Pkinase_C"/>
</dbReference>
<feature type="domain" description="AGC-kinase C-terminal" evidence="26">
    <location>
        <begin position="607"/>
        <end position="678"/>
    </location>
</feature>
<dbReference type="InterPro" id="IPR000719">
    <property type="entry name" value="Prot_kinase_dom"/>
</dbReference>
<dbReference type="CDD" id="cd20837">
    <property type="entry name" value="C1_nPKC_theta-like_rpt2"/>
    <property type="match status" value="1"/>
</dbReference>
<keyword evidence="28" id="KW-1185">Reference proteome</keyword>
<dbReference type="InterPro" id="IPR011009">
    <property type="entry name" value="Kinase-like_dom_sf"/>
</dbReference>
<dbReference type="GO" id="GO:0008270">
    <property type="term" value="F:zinc ion binding"/>
    <property type="evidence" value="ECO:0007669"/>
    <property type="project" value="UniProtKB-KW"/>
</dbReference>
<dbReference type="PROSITE" id="PS50081">
    <property type="entry name" value="ZF_DAG_PE_2"/>
    <property type="match status" value="2"/>
</dbReference>
<evidence type="ECO:0000259" key="26">
    <source>
        <dbReference type="PROSITE" id="PS51285"/>
    </source>
</evidence>
<dbReference type="AlphaFoldDB" id="A0A8C9U5G2"/>
<evidence type="ECO:0000259" key="24">
    <source>
        <dbReference type="PROSITE" id="PS50011"/>
    </source>
</evidence>
<feature type="domain" description="Phorbol-ester/DAG-type" evidence="25">
    <location>
        <begin position="229"/>
        <end position="279"/>
    </location>
</feature>
<evidence type="ECO:0000256" key="16">
    <source>
        <dbReference type="ARBA" id="ARBA00022840"/>
    </source>
</evidence>
<evidence type="ECO:0000256" key="7">
    <source>
        <dbReference type="ARBA" id="ARBA00022527"/>
    </source>
</evidence>
<dbReference type="PIRSF" id="PIRSF000551">
    <property type="entry name" value="PKC_delta"/>
    <property type="match status" value="1"/>
</dbReference>
<evidence type="ECO:0000256" key="15">
    <source>
        <dbReference type="ARBA" id="ARBA00022833"/>
    </source>
</evidence>
<evidence type="ECO:0000256" key="21">
    <source>
        <dbReference type="PIRSR" id="PIRSR000551-50"/>
    </source>
</evidence>
<keyword evidence="14 20" id="KW-0418">Kinase</keyword>
<dbReference type="PANTHER" id="PTHR24351">
    <property type="entry name" value="RIBOSOMAL PROTEIN S6 KINASE"/>
    <property type="match status" value="1"/>
</dbReference>
<comment type="similarity">
    <text evidence="3 20">Belongs to the protein kinase superfamily. AGC Ser/Thr protein kinase family. PKC subfamily.</text>
</comment>
<dbReference type="GO" id="GO:0005524">
    <property type="term" value="F:ATP binding"/>
    <property type="evidence" value="ECO:0007669"/>
    <property type="project" value="UniProtKB-UniRule"/>
</dbReference>
<evidence type="ECO:0000256" key="19">
    <source>
        <dbReference type="ARBA" id="ARBA00047470"/>
    </source>
</evidence>
<organism evidence="27 28">
    <name type="scientific">Scleropages formosus</name>
    <name type="common">Asian bonytongue</name>
    <name type="synonym">Osteoglossum formosum</name>
    <dbReference type="NCBI Taxonomy" id="113540"/>
    <lineage>
        <taxon>Eukaryota</taxon>
        <taxon>Metazoa</taxon>
        <taxon>Chordata</taxon>
        <taxon>Craniata</taxon>
        <taxon>Vertebrata</taxon>
        <taxon>Euteleostomi</taxon>
        <taxon>Actinopterygii</taxon>
        <taxon>Neopterygii</taxon>
        <taxon>Teleostei</taxon>
        <taxon>Osteoglossocephala</taxon>
        <taxon>Osteoglossomorpha</taxon>
        <taxon>Osteoglossiformes</taxon>
        <taxon>Osteoglossidae</taxon>
        <taxon>Scleropages</taxon>
    </lineage>
</organism>
<evidence type="ECO:0000256" key="5">
    <source>
        <dbReference type="ARBA" id="ARBA00022475"/>
    </source>
</evidence>
<reference evidence="27" key="2">
    <citation type="submission" date="2025-08" db="UniProtKB">
        <authorList>
            <consortium name="Ensembl"/>
        </authorList>
    </citation>
    <scope>IDENTIFICATION</scope>
</reference>
<dbReference type="Pfam" id="PF21494">
    <property type="entry name" value="PKC_C2"/>
    <property type="match status" value="1"/>
</dbReference>
<dbReference type="EC" id="2.7.11.13" evidence="4 20"/>
<dbReference type="PROSITE" id="PS50011">
    <property type="entry name" value="PROTEIN_KINASE_DOM"/>
    <property type="match status" value="1"/>
</dbReference>
<dbReference type="Gene3D" id="2.60.40.150">
    <property type="entry name" value="C2 domain"/>
    <property type="match status" value="1"/>
</dbReference>
<evidence type="ECO:0000256" key="1">
    <source>
        <dbReference type="ARBA" id="ARBA00004202"/>
    </source>
</evidence>
<reference evidence="27" key="3">
    <citation type="submission" date="2025-09" db="UniProtKB">
        <authorList>
            <consortium name="Ensembl"/>
        </authorList>
    </citation>
    <scope>IDENTIFICATION</scope>
</reference>
<keyword evidence="10" id="KW-0479">Metal-binding</keyword>
<dbReference type="Gene3D" id="1.10.510.10">
    <property type="entry name" value="Transferase(Phosphotransferase) domain 1"/>
    <property type="match status" value="1"/>
</dbReference>
<evidence type="ECO:0000256" key="12">
    <source>
        <dbReference type="ARBA" id="ARBA00022741"/>
    </source>
</evidence>
<feature type="active site" description="Proton acceptor" evidence="21">
    <location>
        <position position="476"/>
    </location>
</feature>
<dbReference type="FunFam" id="3.30.60.20:FF:000003">
    <property type="entry name" value="Protein kinase C delta"/>
    <property type="match status" value="1"/>
</dbReference>
<dbReference type="SUPFAM" id="SSF56112">
    <property type="entry name" value="Protein kinase-like (PK-like)"/>
    <property type="match status" value="1"/>
</dbReference>
<keyword evidence="9 20" id="KW-0808">Transferase</keyword>
<dbReference type="Gene3D" id="3.30.200.20">
    <property type="entry name" value="Phosphorylase Kinase, domain 1"/>
    <property type="match status" value="1"/>
</dbReference>
<dbReference type="Pfam" id="PF00433">
    <property type="entry name" value="Pkinase_C"/>
    <property type="match status" value="1"/>
</dbReference>
<evidence type="ECO:0000256" key="22">
    <source>
        <dbReference type="PIRSR" id="PIRSR000551-51"/>
    </source>
</evidence>
<feature type="binding site" evidence="22">
    <location>
        <begin position="358"/>
        <end position="366"/>
    </location>
    <ligand>
        <name>ATP</name>
        <dbReference type="ChEBI" id="CHEBI:30616"/>
    </ligand>
</feature>
<keyword evidence="8" id="KW-0597">Phosphoprotein</keyword>
<dbReference type="SMART" id="SM00220">
    <property type="entry name" value="S_TKc"/>
    <property type="match status" value="1"/>
</dbReference>
<evidence type="ECO:0000256" key="13">
    <source>
        <dbReference type="ARBA" id="ARBA00022771"/>
    </source>
</evidence>
<dbReference type="SUPFAM" id="SSF57889">
    <property type="entry name" value="Cysteine-rich domain"/>
    <property type="match status" value="2"/>
</dbReference>
<reference evidence="27 28" key="1">
    <citation type="submission" date="2019-04" db="EMBL/GenBank/DDBJ databases">
        <authorList>
            <consortium name="Wellcome Sanger Institute Data Sharing"/>
        </authorList>
    </citation>
    <scope>NUCLEOTIDE SEQUENCE [LARGE SCALE GENOMIC DNA]</scope>
</reference>
<dbReference type="GO" id="GO:0005886">
    <property type="term" value="C:plasma membrane"/>
    <property type="evidence" value="ECO:0007669"/>
    <property type="project" value="UniProtKB-SubCell"/>
</dbReference>
<evidence type="ECO:0000313" key="28">
    <source>
        <dbReference type="Proteomes" id="UP000694397"/>
    </source>
</evidence>
<dbReference type="PROSITE" id="PS51285">
    <property type="entry name" value="AGC_KINASE_CTER"/>
    <property type="match status" value="1"/>
</dbReference>
<keyword evidence="7 20" id="KW-0723">Serine/threonine-protein kinase</keyword>
<keyword evidence="5" id="KW-1003">Cell membrane</keyword>
<dbReference type="Pfam" id="PF00069">
    <property type="entry name" value="Pkinase"/>
    <property type="match status" value="1"/>
</dbReference>
<evidence type="ECO:0000256" key="18">
    <source>
        <dbReference type="ARBA" id="ARBA00047272"/>
    </source>
</evidence>
<dbReference type="SMART" id="SM00133">
    <property type="entry name" value="S_TK_X"/>
    <property type="match status" value="1"/>
</dbReference>
<keyword evidence="12 20" id="KW-0547">Nucleotide-binding</keyword>
<keyword evidence="11" id="KW-0677">Repeat</keyword>